<protein>
    <submittedName>
        <fullName evidence="4">Choline-sulfatase</fullName>
    </submittedName>
</protein>
<feature type="compositionally biased region" description="Basic and acidic residues" evidence="2">
    <location>
        <begin position="491"/>
        <end position="508"/>
    </location>
</feature>
<evidence type="ECO:0000256" key="2">
    <source>
        <dbReference type="SAM" id="MobiDB-lite"/>
    </source>
</evidence>
<evidence type="ECO:0000313" key="5">
    <source>
        <dbReference type="Proteomes" id="UP000190774"/>
    </source>
</evidence>
<proteinExistence type="inferred from homology"/>
<name>A0A1T4Y4P7_9BACT</name>
<dbReference type="AlphaFoldDB" id="A0A1T4Y4P7"/>
<gene>
    <name evidence="4" type="ORF">SAMN02745166_02464</name>
</gene>
<accession>A0A1T4Y4P7</accession>
<dbReference type="InterPro" id="IPR017850">
    <property type="entry name" value="Alkaline_phosphatase_core_sf"/>
</dbReference>
<evidence type="ECO:0000256" key="1">
    <source>
        <dbReference type="ARBA" id="ARBA00008779"/>
    </source>
</evidence>
<dbReference type="EMBL" id="FUYE01000007">
    <property type="protein sequence ID" value="SKA96759.1"/>
    <property type="molecule type" value="Genomic_DNA"/>
</dbReference>
<dbReference type="Pfam" id="PF00884">
    <property type="entry name" value="Sulfatase"/>
    <property type="match status" value="1"/>
</dbReference>
<dbReference type="GO" id="GO:0004065">
    <property type="term" value="F:arylsulfatase activity"/>
    <property type="evidence" value="ECO:0007669"/>
    <property type="project" value="TreeGrafter"/>
</dbReference>
<organism evidence="4 5">
    <name type="scientific">Prosthecobacter debontii</name>
    <dbReference type="NCBI Taxonomy" id="48467"/>
    <lineage>
        <taxon>Bacteria</taxon>
        <taxon>Pseudomonadati</taxon>
        <taxon>Verrucomicrobiota</taxon>
        <taxon>Verrucomicrobiia</taxon>
        <taxon>Verrucomicrobiales</taxon>
        <taxon>Verrucomicrobiaceae</taxon>
        <taxon>Prosthecobacter</taxon>
    </lineage>
</organism>
<dbReference type="PANTHER" id="PTHR42693:SF33">
    <property type="entry name" value="ARYLSULFATASE"/>
    <property type="match status" value="1"/>
</dbReference>
<sequence length="508" mass="56745">MDMTMKALLTGLMLILPVGLRAEKTETKTAAQPDVLVILTDQWSPRYLSWENPEVKTPNLDRMAKEGMIFDACYTTSPVCMPARISLITGLYPHNGGHSVWGNVGNYATPAEAAPMFRDIRAAGYTTAQIGKLHWSSGAAWKEHHENLEDYYQALGLDVVVDVSGPPDSADARGAYARHLRQKGLLEQVAKDLHDRYVKWEFEPRASVVGVEDYHDVFVADEAVKFIGGQPQEKPLCLVASFHSPHPPLDPPGEFATMYEPEKLTLPANVPPVYLREGHALNHAETREALAAYLGKISLVDRCVGQLIEALKKRGTWDNTLVLFTADHGEMMGAHGYLTKGRFYEESARVPLVIRWPGQVQAGRTKAPAQMMDVYPTIVEAIGGELSPGRFAVSQLPVAMGKKKAVRRVAVSEIGTVAPLRVMARDGRYKWWAEEDKEFLFDLDTDPLEMTNLAELPEHRETLQHMREEMLLHLRSSQLNLSAGYKPKVQRLREAEKKKKPKAAEPPR</sequence>
<dbReference type="Proteomes" id="UP000190774">
    <property type="component" value="Unassembled WGS sequence"/>
</dbReference>
<dbReference type="SUPFAM" id="SSF53649">
    <property type="entry name" value="Alkaline phosphatase-like"/>
    <property type="match status" value="1"/>
</dbReference>
<evidence type="ECO:0000259" key="3">
    <source>
        <dbReference type="Pfam" id="PF00884"/>
    </source>
</evidence>
<keyword evidence="5" id="KW-1185">Reference proteome</keyword>
<reference evidence="5" key="1">
    <citation type="submission" date="2017-02" db="EMBL/GenBank/DDBJ databases">
        <authorList>
            <person name="Varghese N."/>
            <person name="Submissions S."/>
        </authorList>
    </citation>
    <scope>NUCLEOTIDE SEQUENCE [LARGE SCALE GENOMIC DNA]</scope>
    <source>
        <strain evidence="5">ATCC 700200</strain>
    </source>
</reference>
<dbReference type="InterPro" id="IPR000917">
    <property type="entry name" value="Sulfatase_N"/>
</dbReference>
<dbReference type="InterPro" id="IPR050738">
    <property type="entry name" value="Sulfatase"/>
</dbReference>
<comment type="similarity">
    <text evidence="1">Belongs to the sulfatase family.</text>
</comment>
<dbReference type="Gene3D" id="3.40.720.10">
    <property type="entry name" value="Alkaline Phosphatase, subunit A"/>
    <property type="match status" value="1"/>
</dbReference>
<feature type="domain" description="Sulfatase N-terminal" evidence="3">
    <location>
        <begin position="33"/>
        <end position="383"/>
    </location>
</feature>
<feature type="region of interest" description="Disordered" evidence="2">
    <location>
        <begin position="484"/>
        <end position="508"/>
    </location>
</feature>
<evidence type="ECO:0000313" key="4">
    <source>
        <dbReference type="EMBL" id="SKA96759.1"/>
    </source>
</evidence>
<dbReference type="PANTHER" id="PTHR42693">
    <property type="entry name" value="ARYLSULFATASE FAMILY MEMBER"/>
    <property type="match status" value="1"/>
</dbReference>